<keyword evidence="2" id="KW-1185">Reference proteome</keyword>
<evidence type="ECO:0000313" key="1">
    <source>
        <dbReference type="EMBL" id="TWT50885.1"/>
    </source>
</evidence>
<accession>A0A5C5WL47</accession>
<reference evidence="1 2" key="1">
    <citation type="submission" date="2019-02" db="EMBL/GenBank/DDBJ databases">
        <title>Deep-cultivation of Planctomycetes and their phenomic and genomic characterization uncovers novel biology.</title>
        <authorList>
            <person name="Wiegand S."/>
            <person name="Jogler M."/>
            <person name="Boedeker C."/>
            <person name="Pinto D."/>
            <person name="Vollmers J."/>
            <person name="Rivas-Marin E."/>
            <person name="Kohn T."/>
            <person name="Peeters S.H."/>
            <person name="Heuer A."/>
            <person name="Rast P."/>
            <person name="Oberbeckmann S."/>
            <person name="Bunk B."/>
            <person name="Jeske O."/>
            <person name="Meyerdierks A."/>
            <person name="Storesund J.E."/>
            <person name="Kallscheuer N."/>
            <person name="Luecker S."/>
            <person name="Lage O.M."/>
            <person name="Pohl T."/>
            <person name="Merkel B.J."/>
            <person name="Hornburger P."/>
            <person name="Mueller R.-W."/>
            <person name="Bruemmer F."/>
            <person name="Labrenz M."/>
            <person name="Spormann A.M."/>
            <person name="Op Den Camp H."/>
            <person name="Overmann J."/>
            <person name="Amann R."/>
            <person name="Jetten M.S.M."/>
            <person name="Mascher T."/>
            <person name="Medema M.H."/>
            <person name="Devos D.P."/>
            <person name="Kaster A.-K."/>
            <person name="Ovreas L."/>
            <person name="Rohde M."/>
            <person name="Galperin M.Y."/>
            <person name="Jogler C."/>
        </authorList>
    </citation>
    <scope>NUCLEOTIDE SEQUENCE [LARGE SCALE GENOMIC DNA]</scope>
    <source>
        <strain evidence="1 2">Pla22</strain>
    </source>
</reference>
<dbReference type="EMBL" id="SJPI01000002">
    <property type="protein sequence ID" value="TWT50885.1"/>
    <property type="molecule type" value="Genomic_DNA"/>
</dbReference>
<proteinExistence type="predicted"/>
<dbReference type="Proteomes" id="UP000316598">
    <property type="component" value="Unassembled WGS sequence"/>
</dbReference>
<sequence length="116" mass="13268">MAQCTARVKTNVTDCCLDFVTTRLRDNATISDTGLDSKRVMQPSPQTTDDGMVWTFYRHGPVSRDTQQLRSVDTRIGKRADCHNEVRHSRSRCTITRPCERTAEQLPPMLYCPYAE</sequence>
<gene>
    <name evidence="1" type="ORF">Pla22_36280</name>
</gene>
<comment type="caution">
    <text evidence="1">The sequence shown here is derived from an EMBL/GenBank/DDBJ whole genome shotgun (WGS) entry which is preliminary data.</text>
</comment>
<organism evidence="1 2">
    <name type="scientific">Rubripirellula amarantea</name>
    <dbReference type="NCBI Taxonomy" id="2527999"/>
    <lineage>
        <taxon>Bacteria</taxon>
        <taxon>Pseudomonadati</taxon>
        <taxon>Planctomycetota</taxon>
        <taxon>Planctomycetia</taxon>
        <taxon>Pirellulales</taxon>
        <taxon>Pirellulaceae</taxon>
        <taxon>Rubripirellula</taxon>
    </lineage>
</organism>
<protein>
    <submittedName>
        <fullName evidence="1">Uncharacterized protein</fullName>
    </submittedName>
</protein>
<dbReference type="AlphaFoldDB" id="A0A5C5WL47"/>
<evidence type="ECO:0000313" key="2">
    <source>
        <dbReference type="Proteomes" id="UP000316598"/>
    </source>
</evidence>
<name>A0A5C5WL47_9BACT</name>